<feature type="transmembrane region" description="Helical" evidence="7">
    <location>
        <begin position="309"/>
        <end position="326"/>
    </location>
</feature>
<feature type="domain" description="Mechanosensitive ion channel MscS" evidence="8">
    <location>
        <begin position="446"/>
        <end position="509"/>
    </location>
</feature>
<evidence type="ECO:0000256" key="1">
    <source>
        <dbReference type="ARBA" id="ARBA00004651"/>
    </source>
</evidence>
<comment type="subcellular location">
    <subcellularLocation>
        <location evidence="1">Cell membrane</location>
        <topology evidence="1">Multi-pass membrane protein</topology>
    </subcellularLocation>
</comment>
<keyword evidence="3" id="KW-1003">Cell membrane</keyword>
<dbReference type="InterPro" id="IPR049142">
    <property type="entry name" value="MS_channel_1st"/>
</dbReference>
<sequence length="644" mass="67405">MATAQEAADGSPVPTGASGMMDASGMVAAATWASDTLRRLIAAADLVPDNLARTAAWVGTPREWLALAACSLVLVAVAQAARRLVERLVAPEHGFRGWFLGSASFVAAGVLVHLAFPVADRVRAVSLVVVLSVGFVVLNAALAGLALRRGGVAADRTTAALVTAELTVTAVGYTTLGLMRLAGTPVDARLFLGMCLWLVLMAGAVALLARFRTLEHGSTSIASSDPASGHDPIHHLLSRRAEWFFGSVLFLIAAATIVSALREGPAAFLSGALALLALGALPATMALLPLPTIGSEGTVRPWRATVRRCARLGLFIAFWLVLARLLDVHLVEMASDRLGEGVARVMIDVAVAVALGSLLWQVAEAALDGLAAGRATGIVPPDTDAHAGRHASRIETFVPLLRTIAAALIVTVTGMVVLASMGVHIGPLLAGAGIFGIAVGFGSQALVKDVISGLFFLADDAFRIGEYIEVGSAKGTVESLSIRSMKLRHSRGAIYTVPFGQIGVVNNQSRDWAIVKLEFLVDFDTDLREAKRLVRGIGAEIAADEEIGKSLLDPVKFQGVRRMEPYGMVVGVKFTAVPGEQFALQREVYARVRDAFAGAGIRFARPRVSVDAGGRHLTDEAIGAAVATSLPPPAKDGRDTVSET</sequence>
<name>A0A7V7TW03_9HYPH</name>
<dbReference type="Gene3D" id="2.30.30.60">
    <property type="match status" value="1"/>
</dbReference>
<dbReference type="GO" id="GO:0008381">
    <property type="term" value="F:mechanosensitive monoatomic ion channel activity"/>
    <property type="evidence" value="ECO:0007669"/>
    <property type="project" value="InterPro"/>
</dbReference>
<feature type="domain" description="Mechanosensitive ion channel transmembrane helices 2/3" evidence="9">
    <location>
        <begin position="404"/>
        <end position="444"/>
    </location>
</feature>
<feature type="transmembrane region" description="Helical" evidence="7">
    <location>
        <begin position="267"/>
        <end position="288"/>
    </location>
</feature>
<organism evidence="10 11">
    <name type="scientific">Plantimonas leprariae</name>
    <dbReference type="NCBI Taxonomy" id="2615207"/>
    <lineage>
        <taxon>Bacteria</taxon>
        <taxon>Pseudomonadati</taxon>
        <taxon>Pseudomonadota</taxon>
        <taxon>Alphaproteobacteria</taxon>
        <taxon>Hyphomicrobiales</taxon>
        <taxon>Aurantimonadaceae</taxon>
        <taxon>Plantimonas</taxon>
    </lineage>
</organism>
<dbReference type="Gene3D" id="1.10.287.1260">
    <property type="match status" value="1"/>
</dbReference>
<feature type="transmembrane region" description="Helical" evidence="7">
    <location>
        <begin position="159"/>
        <end position="178"/>
    </location>
</feature>
<keyword evidence="5 7" id="KW-1133">Transmembrane helix</keyword>
<dbReference type="SUPFAM" id="SSF50182">
    <property type="entry name" value="Sm-like ribonucleoproteins"/>
    <property type="match status" value="1"/>
</dbReference>
<keyword evidence="4 7" id="KW-0812">Transmembrane</keyword>
<dbReference type="InterPro" id="IPR010920">
    <property type="entry name" value="LSM_dom_sf"/>
</dbReference>
<dbReference type="GO" id="GO:0005886">
    <property type="term" value="C:plasma membrane"/>
    <property type="evidence" value="ECO:0007669"/>
    <property type="project" value="UniProtKB-SubCell"/>
</dbReference>
<gene>
    <name evidence="10" type="ORF">F6X38_14275</name>
</gene>
<dbReference type="InterPro" id="IPR045276">
    <property type="entry name" value="YbiO_bact"/>
</dbReference>
<accession>A0A7V7TW03</accession>
<feature type="transmembrane region" description="Helical" evidence="7">
    <location>
        <begin position="243"/>
        <end position="261"/>
    </location>
</feature>
<dbReference type="Proteomes" id="UP000432089">
    <property type="component" value="Unassembled WGS sequence"/>
</dbReference>
<proteinExistence type="inferred from homology"/>
<dbReference type="InterPro" id="IPR006685">
    <property type="entry name" value="MscS_channel_2nd"/>
</dbReference>
<evidence type="ECO:0000259" key="8">
    <source>
        <dbReference type="Pfam" id="PF00924"/>
    </source>
</evidence>
<dbReference type="InterPro" id="IPR011066">
    <property type="entry name" value="MscS_channel_C_sf"/>
</dbReference>
<dbReference type="InterPro" id="IPR023408">
    <property type="entry name" value="MscS_beta-dom_sf"/>
</dbReference>
<evidence type="ECO:0000256" key="7">
    <source>
        <dbReference type="SAM" id="Phobius"/>
    </source>
</evidence>
<feature type="transmembrane region" description="Helical" evidence="7">
    <location>
        <begin position="64"/>
        <end position="85"/>
    </location>
</feature>
<evidence type="ECO:0000256" key="6">
    <source>
        <dbReference type="ARBA" id="ARBA00023136"/>
    </source>
</evidence>
<evidence type="ECO:0000256" key="3">
    <source>
        <dbReference type="ARBA" id="ARBA00022475"/>
    </source>
</evidence>
<dbReference type="Gene3D" id="3.30.70.100">
    <property type="match status" value="1"/>
</dbReference>
<feature type="transmembrane region" description="Helical" evidence="7">
    <location>
        <begin position="425"/>
        <end position="447"/>
    </location>
</feature>
<keyword evidence="11" id="KW-1185">Reference proteome</keyword>
<reference evidence="10 11" key="1">
    <citation type="submission" date="2019-09" db="EMBL/GenBank/DDBJ databases">
        <title>YIM 132180 draft genome.</title>
        <authorList>
            <person name="Zhang K."/>
        </authorList>
    </citation>
    <scope>NUCLEOTIDE SEQUENCE [LARGE SCALE GENOMIC DNA]</scope>
    <source>
        <strain evidence="10 11">YIM 132180</strain>
    </source>
</reference>
<dbReference type="Pfam" id="PF21088">
    <property type="entry name" value="MS_channel_1st"/>
    <property type="match status" value="1"/>
</dbReference>
<evidence type="ECO:0000256" key="4">
    <source>
        <dbReference type="ARBA" id="ARBA00022692"/>
    </source>
</evidence>
<dbReference type="SUPFAM" id="SSF82861">
    <property type="entry name" value="Mechanosensitive channel protein MscS (YggB), transmembrane region"/>
    <property type="match status" value="1"/>
</dbReference>
<evidence type="ECO:0000256" key="2">
    <source>
        <dbReference type="ARBA" id="ARBA00008017"/>
    </source>
</evidence>
<dbReference type="PANTHER" id="PTHR30460:SF0">
    <property type="entry name" value="MODERATE CONDUCTANCE MECHANOSENSITIVE CHANNEL YBIO"/>
    <property type="match status" value="1"/>
</dbReference>
<dbReference type="InterPro" id="IPR011014">
    <property type="entry name" value="MscS_channel_TM-2"/>
</dbReference>
<feature type="transmembrane region" description="Helical" evidence="7">
    <location>
        <begin position="124"/>
        <end position="147"/>
    </location>
</feature>
<dbReference type="RefSeq" id="WP_150970667.1">
    <property type="nucleotide sequence ID" value="NZ_VZDO01000011.1"/>
</dbReference>
<feature type="transmembrane region" description="Helical" evidence="7">
    <location>
        <begin position="399"/>
        <end position="419"/>
    </location>
</feature>
<evidence type="ECO:0000313" key="11">
    <source>
        <dbReference type="Proteomes" id="UP000432089"/>
    </source>
</evidence>
<feature type="transmembrane region" description="Helical" evidence="7">
    <location>
        <begin position="97"/>
        <end position="118"/>
    </location>
</feature>
<protein>
    <submittedName>
        <fullName evidence="10">Mechanosensitive ion channel family protein</fullName>
    </submittedName>
</protein>
<dbReference type="SUPFAM" id="SSF82689">
    <property type="entry name" value="Mechanosensitive channel protein MscS (YggB), C-terminal domain"/>
    <property type="match status" value="1"/>
</dbReference>
<feature type="transmembrane region" description="Helical" evidence="7">
    <location>
        <begin position="341"/>
        <end position="360"/>
    </location>
</feature>
<dbReference type="AlphaFoldDB" id="A0A7V7TW03"/>
<feature type="transmembrane region" description="Helical" evidence="7">
    <location>
        <begin position="190"/>
        <end position="209"/>
    </location>
</feature>
<dbReference type="PANTHER" id="PTHR30460">
    <property type="entry name" value="MODERATE CONDUCTANCE MECHANOSENSITIVE CHANNEL YBIO"/>
    <property type="match status" value="1"/>
</dbReference>
<dbReference type="EMBL" id="VZDO01000011">
    <property type="protein sequence ID" value="KAB0679057.1"/>
    <property type="molecule type" value="Genomic_DNA"/>
</dbReference>
<evidence type="ECO:0000313" key="10">
    <source>
        <dbReference type="EMBL" id="KAB0679057.1"/>
    </source>
</evidence>
<comment type="similarity">
    <text evidence="2">Belongs to the MscS (TC 1.A.23) family.</text>
</comment>
<keyword evidence="6 7" id="KW-0472">Membrane</keyword>
<evidence type="ECO:0000256" key="5">
    <source>
        <dbReference type="ARBA" id="ARBA00022989"/>
    </source>
</evidence>
<comment type="caution">
    <text evidence="10">The sequence shown here is derived from an EMBL/GenBank/DDBJ whole genome shotgun (WGS) entry which is preliminary data.</text>
</comment>
<evidence type="ECO:0000259" key="9">
    <source>
        <dbReference type="Pfam" id="PF21088"/>
    </source>
</evidence>
<dbReference type="Pfam" id="PF00924">
    <property type="entry name" value="MS_channel_2nd"/>
    <property type="match status" value="1"/>
</dbReference>